<dbReference type="Gene3D" id="3.40.630.30">
    <property type="match status" value="1"/>
</dbReference>
<reference evidence="5 6" key="1">
    <citation type="submission" date="2023-07" db="EMBL/GenBank/DDBJ databases">
        <title>Genomic Encyclopedia of Type Strains, Phase IV (KMG-IV): sequencing the most valuable type-strain genomes for metagenomic binning, comparative biology and taxonomic classification.</title>
        <authorList>
            <person name="Goeker M."/>
        </authorList>
    </citation>
    <scope>NUCLEOTIDE SEQUENCE [LARGE SCALE GENOMIC DNA]</scope>
    <source>
        <strain evidence="5 6">DSM 19154</strain>
    </source>
</reference>
<organism evidence="5 6">
    <name type="scientific">Alkalicoccobacillus murimartini</name>
    <dbReference type="NCBI Taxonomy" id="171685"/>
    <lineage>
        <taxon>Bacteria</taxon>
        <taxon>Bacillati</taxon>
        <taxon>Bacillota</taxon>
        <taxon>Bacilli</taxon>
        <taxon>Bacillales</taxon>
        <taxon>Bacillaceae</taxon>
        <taxon>Alkalicoccobacillus</taxon>
    </lineage>
</organism>
<keyword evidence="1" id="KW-0808">Transferase</keyword>
<dbReference type="Pfam" id="PF13302">
    <property type="entry name" value="Acetyltransf_3"/>
    <property type="match status" value="1"/>
</dbReference>
<proteinExistence type="inferred from homology"/>
<dbReference type="InterPro" id="IPR016181">
    <property type="entry name" value="Acyl_CoA_acyltransferase"/>
</dbReference>
<sequence>MKVQLQSKHIGLCEFKESDWEQVHDYASQKKVCQYQTWGPNSIEDSKAFVKQIVCDSLKHPRHRYAFAIVDTSTQTCIGCAELLIRDRTNKSGEIAYIVHPNYWGQGIATEAAKLLLELGYEELKLHRIFAKCDPRNQASAKVMEKIGMIQEGRLRENLLLKDGTWRDSWLYSMLEQEYKGESVHGD</sequence>
<name>A0ABT9YNI7_9BACI</name>
<dbReference type="CDD" id="cd04301">
    <property type="entry name" value="NAT_SF"/>
    <property type="match status" value="1"/>
</dbReference>
<gene>
    <name evidence="5" type="ORF">J2S05_003579</name>
</gene>
<protein>
    <submittedName>
        <fullName evidence="5">RimJ/RimL family protein N-acetyltransferase</fullName>
    </submittedName>
</protein>
<keyword evidence="2" id="KW-0012">Acyltransferase</keyword>
<dbReference type="EMBL" id="JAUSUA010000006">
    <property type="protein sequence ID" value="MDQ0208767.1"/>
    <property type="molecule type" value="Genomic_DNA"/>
</dbReference>
<dbReference type="InterPro" id="IPR000182">
    <property type="entry name" value="GNAT_dom"/>
</dbReference>
<dbReference type="PANTHER" id="PTHR43792">
    <property type="entry name" value="GNAT FAMILY, PUTATIVE (AFU_ORTHOLOGUE AFUA_3G00765)-RELATED-RELATED"/>
    <property type="match status" value="1"/>
</dbReference>
<keyword evidence="6" id="KW-1185">Reference proteome</keyword>
<comment type="similarity">
    <text evidence="3">Belongs to the acetyltransferase family. RimJ subfamily.</text>
</comment>
<dbReference type="PROSITE" id="PS51186">
    <property type="entry name" value="GNAT"/>
    <property type="match status" value="1"/>
</dbReference>
<evidence type="ECO:0000259" key="4">
    <source>
        <dbReference type="PROSITE" id="PS51186"/>
    </source>
</evidence>
<dbReference type="SUPFAM" id="SSF55729">
    <property type="entry name" value="Acyl-CoA N-acyltransferases (Nat)"/>
    <property type="match status" value="1"/>
</dbReference>
<dbReference type="RefSeq" id="WP_306985085.1">
    <property type="nucleotide sequence ID" value="NZ_JAUSUA010000006.1"/>
</dbReference>
<evidence type="ECO:0000256" key="2">
    <source>
        <dbReference type="ARBA" id="ARBA00023315"/>
    </source>
</evidence>
<accession>A0ABT9YNI7</accession>
<comment type="caution">
    <text evidence="5">The sequence shown here is derived from an EMBL/GenBank/DDBJ whole genome shotgun (WGS) entry which is preliminary data.</text>
</comment>
<evidence type="ECO:0000313" key="6">
    <source>
        <dbReference type="Proteomes" id="UP001225034"/>
    </source>
</evidence>
<evidence type="ECO:0000256" key="3">
    <source>
        <dbReference type="ARBA" id="ARBA00038502"/>
    </source>
</evidence>
<evidence type="ECO:0000313" key="5">
    <source>
        <dbReference type="EMBL" id="MDQ0208767.1"/>
    </source>
</evidence>
<evidence type="ECO:0000256" key="1">
    <source>
        <dbReference type="ARBA" id="ARBA00022679"/>
    </source>
</evidence>
<feature type="domain" description="N-acetyltransferase" evidence="4">
    <location>
        <begin position="10"/>
        <end position="176"/>
    </location>
</feature>
<dbReference type="InterPro" id="IPR051531">
    <property type="entry name" value="N-acetyltransferase"/>
</dbReference>
<dbReference type="Proteomes" id="UP001225034">
    <property type="component" value="Unassembled WGS sequence"/>
</dbReference>
<dbReference type="PANTHER" id="PTHR43792:SF8">
    <property type="entry name" value="[RIBOSOMAL PROTEIN US5]-ALANINE N-ACETYLTRANSFERASE"/>
    <property type="match status" value="1"/>
</dbReference>